<dbReference type="PANTHER" id="PTHR36417:SF2">
    <property type="entry name" value="SELENOPROTEIN DOMAIN PROTEIN (AFU_ORTHOLOGUE AFUA_1G05220)"/>
    <property type="match status" value="1"/>
</dbReference>
<keyword evidence="1" id="KW-0676">Redox-active center</keyword>
<dbReference type="EMBL" id="NEVK01000004">
    <property type="protein sequence ID" value="OZI22768.1"/>
    <property type="molecule type" value="Genomic_DNA"/>
</dbReference>
<name>A0A261RCM6_9BORD</name>
<proteinExistence type="predicted"/>
<comment type="caution">
    <text evidence="2">The sequence shown here is derived from an EMBL/GenBank/DDBJ whole genome shotgun (WGS) entry which is preliminary data.</text>
</comment>
<organism evidence="2 3">
    <name type="scientific">Bordetella genomosp. 7</name>
    <dbReference type="NCBI Taxonomy" id="1416805"/>
    <lineage>
        <taxon>Bacteria</taxon>
        <taxon>Pseudomonadati</taxon>
        <taxon>Pseudomonadota</taxon>
        <taxon>Betaproteobacteria</taxon>
        <taxon>Burkholderiales</taxon>
        <taxon>Alcaligenaceae</taxon>
        <taxon>Bordetella</taxon>
    </lineage>
</organism>
<evidence type="ECO:0000313" key="3">
    <source>
        <dbReference type="Proteomes" id="UP000216947"/>
    </source>
</evidence>
<dbReference type="PANTHER" id="PTHR36417">
    <property type="entry name" value="SELENOPROTEIN DOMAIN PROTEIN (AFU_ORTHOLOGUE AFUA_1G05220)"/>
    <property type="match status" value="1"/>
</dbReference>
<accession>A0A261RCM6</accession>
<dbReference type="InterPro" id="IPR036249">
    <property type="entry name" value="Thioredoxin-like_sf"/>
</dbReference>
<dbReference type="RefSeq" id="WP_026638038.1">
    <property type="nucleotide sequence ID" value="NZ_NEVI01000014.1"/>
</dbReference>
<dbReference type="InterPro" id="IPR011893">
    <property type="entry name" value="Selenoprotein_Rdx-typ"/>
</dbReference>
<keyword evidence="3" id="KW-1185">Reference proteome</keyword>
<dbReference type="SUPFAM" id="SSF52833">
    <property type="entry name" value="Thioredoxin-like"/>
    <property type="match status" value="1"/>
</dbReference>
<dbReference type="Proteomes" id="UP000216947">
    <property type="component" value="Unassembled WGS sequence"/>
</dbReference>
<evidence type="ECO:0000313" key="2">
    <source>
        <dbReference type="EMBL" id="OZI22768.1"/>
    </source>
</evidence>
<dbReference type="AlphaFoldDB" id="A0A261RCM6"/>
<dbReference type="Gene3D" id="3.40.30.10">
    <property type="entry name" value="Glutaredoxin"/>
    <property type="match status" value="1"/>
</dbReference>
<sequence>MNARNRPRIGITYCTQCQWLLRAAWMAQELLSTFGTDIASVALVPGTGGVFRIHYDDRVIWDRTVDGGFPDAKVLKQRVRDCLDPGRDLGHIDRTRTDA</sequence>
<protein>
    <submittedName>
        <fullName evidence="2">SelT/selW/selH domain protein</fullName>
    </submittedName>
</protein>
<dbReference type="NCBIfam" id="TIGR02174">
    <property type="entry name" value="CXXU_selWTH"/>
    <property type="match status" value="1"/>
</dbReference>
<gene>
    <name evidence="2" type="ORF">CAL19_09665</name>
</gene>
<dbReference type="OrthoDB" id="9811366at2"/>
<evidence type="ECO:0000256" key="1">
    <source>
        <dbReference type="ARBA" id="ARBA00023284"/>
    </source>
</evidence>
<dbReference type="Pfam" id="PF10262">
    <property type="entry name" value="Rdx"/>
    <property type="match status" value="1"/>
</dbReference>
<reference evidence="3" key="1">
    <citation type="submission" date="2017-05" db="EMBL/GenBank/DDBJ databases">
        <title>Complete and WGS of Bordetella genogroups.</title>
        <authorList>
            <person name="Spilker T."/>
            <person name="Lipuma J."/>
        </authorList>
    </citation>
    <scope>NUCLEOTIDE SEQUENCE [LARGE SCALE GENOMIC DNA]</scope>
    <source>
        <strain evidence="3">AU18089</strain>
    </source>
</reference>